<name>A0AC34R307_9BILA</name>
<proteinExistence type="predicted"/>
<sequence length="887" mass="101190">MSTDNVTDQQNLTPANSQPVDEASPLGPLETREIENATESDDSDTTTHEYSPYVSEVEEEKEIAHENEGESEELVLEPQPGPSHELPRNFNEMSLSEDVSPIVLENEDETMEYDNEQIEPSVIEEMTEEADYDDSLDDVYDAGDEEEIEEEEEVEYEDEDDDADDEDEGSDTEELVDLNDDEEVTFDPNYFPTSIPPLIETDSLKTCLPTLPELQAAIQEGDDFPFALLDDFQLDLENYMRSNLYKQLSIIDEISKLLTNAPAYFEFDQLPSFNGHELPVENIPIEYKPTTESRLRCSEKDQAKLYLVELWWVWVETVMPKITDSFLKSFKANMIDKYKPKHMPEYFVNHPETGLKLTKNDVPLEVNDYDVKLYELQIIEDDELESDYEPDFNLPIFYKMVVNENDETGPEYPEKIVLDDSEEAEYFDDDDQSEGGGKKRKRSLIDTNTTGSAKRFRPESLPISSKDMDSPRTEPPVLTLSRRRSSQSCRSSLSPPVLSPQLPIKTPTKSVDSPRAVESSPSTSRKDKKKETDSEKLEKRKQRKKSRSKNLKSIKEGESTDFAENREQLSDSESVLSISDVDFDLTDEDDKSCISCNSFTRLRRRLADLSEEAHLAEELSAFGGGGVLEQFAEEHMKDKSRPVEDTNVLQEVVQDDEFNDETPDFEMECYSPETPIPNLPLKTAEEESEPELYDSEQEVVSDGKSTSDSDDEDDLDFSQAKWEFNGIPFTGDDLATLLEGNVVSLQPDLTVVDKTEGKRMFPSTIVPELEAKLDKDELDPISRELLNTQRELAVALFQLRQKSKVMLDFLAQEADRQELVAELDKAEENLFDNLECPAEQADPEKMQEGYQVLTTYYSENGISMENSDDDMVDLLALRHLDINERNF</sequence>
<evidence type="ECO:0000313" key="2">
    <source>
        <dbReference type="WBParaSite" id="JU765_v2.g2961.t1"/>
    </source>
</evidence>
<accession>A0AC34R307</accession>
<organism evidence="1 2">
    <name type="scientific">Panagrolaimus sp. JU765</name>
    <dbReference type="NCBI Taxonomy" id="591449"/>
    <lineage>
        <taxon>Eukaryota</taxon>
        <taxon>Metazoa</taxon>
        <taxon>Ecdysozoa</taxon>
        <taxon>Nematoda</taxon>
        <taxon>Chromadorea</taxon>
        <taxon>Rhabditida</taxon>
        <taxon>Tylenchina</taxon>
        <taxon>Panagrolaimomorpha</taxon>
        <taxon>Panagrolaimoidea</taxon>
        <taxon>Panagrolaimidae</taxon>
        <taxon>Panagrolaimus</taxon>
    </lineage>
</organism>
<dbReference type="WBParaSite" id="JU765_v2.g2961.t1">
    <property type="protein sequence ID" value="JU765_v2.g2961.t1"/>
    <property type="gene ID" value="JU765_v2.g2961"/>
</dbReference>
<dbReference type="Proteomes" id="UP000887576">
    <property type="component" value="Unplaced"/>
</dbReference>
<evidence type="ECO:0000313" key="1">
    <source>
        <dbReference type="Proteomes" id="UP000887576"/>
    </source>
</evidence>
<reference evidence="2" key="1">
    <citation type="submission" date="2022-11" db="UniProtKB">
        <authorList>
            <consortium name="WormBaseParasite"/>
        </authorList>
    </citation>
    <scope>IDENTIFICATION</scope>
</reference>
<protein>
    <submittedName>
        <fullName evidence="2">Uncharacterized protein</fullName>
    </submittedName>
</protein>